<keyword evidence="2" id="KW-1185">Reference proteome</keyword>
<evidence type="ECO:0008006" key="3">
    <source>
        <dbReference type="Google" id="ProtNLM"/>
    </source>
</evidence>
<dbReference type="RefSeq" id="WP_033697081.1">
    <property type="nucleotide sequence ID" value="NZ_CP116669.1"/>
</dbReference>
<organism evidence="1 2">
    <name type="scientific">Pseudomonas capeferrum</name>
    <dbReference type="NCBI Taxonomy" id="1495066"/>
    <lineage>
        <taxon>Bacteria</taxon>
        <taxon>Pseudomonadati</taxon>
        <taxon>Pseudomonadota</taxon>
        <taxon>Gammaproteobacteria</taxon>
        <taxon>Pseudomonadales</taxon>
        <taxon>Pseudomonadaceae</taxon>
        <taxon>Pseudomonas</taxon>
    </lineage>
</organism>
<dbReference type="EMBL" id="CP116669">
    <property type="protein sequence ID" value="WCI02127.1"/>
    <property type="molecule type" value="Genomic_DNA"/>
</dbReference>
<evidence type="ECO:0000313" key="1">
    <source>
        <dbReference type="EMBL" id="WCI02127.1"/>
    </source>
</evidence>
<name>A0ABY7REV1_9PSED</name>
<evidence type="ECO:0000313" key="2">
    <source>
        <dbReference type="Proteomes" id="UP001214301"/>
    </source>
</evidence>
<protein>
    <recommendedName>
        <fullName evidence="3">Integrase</fullName>
    </recommendedName>
</protein>
<accession>A0ABY7REV1</accession>
<dbReference type="Proteomes" id="UP001214301">
    <property type="component" value="Chromosome"/>
</dbReference>
<sequence>MDRNTFLAQPDVRGFIEWLQVNLPTLDVHLRFKPSHQVKGGLNQRVVGIEQVLALYRWGSAWQDAQTGQWVTSMDWASTTASLQLLRSRLAAALASGCDDAAYNACCAVLKWGGVRGAIPFLGALRQQQQLVSYLKACIPLFDLGAGQTLSALNAGSIQRFDAGLTKIHSLIDTTGSPIYDSRVGAAIAMLYALYRQGKTTPAQLRFPSGGARGDQVRDPGALGFAKAPQFFTKAVPGYAWARSQVELGWIIQATLTGAGQLFEGSLQARSHSFEAALFMLGYDLRCLLPEAAYAPASSEGAGGGSTRSTWVPTSVTFPQVFIDYLHCSQAAGHSVSLKDFRQWQVEVKGRTANTAQAYCAPLQPREFDLVSFNLEQLACIAQGGAPGLEVLSGGVAQFIAGDEYEQVYLTNVYLSGKVAELALEHSVSPAELLVRSGLAGNPDTAKPETAKLILRTGRALGEHFGLLENQRPTDLFKAFFGEALTDLDNQLMAV</sequence>
<gene>
    <name evidence="1" type="ORF">PMC74_09685</name>
</gene>
<reference evidence="1 2" key="1">
    <citation type="journal article" date="2020" name="Front. Microbiol.">
        <title>Toward Biorecycling: Isolation of a Soil Bacterium That Grows on a Polyurethane Oligomer and Monomer.</title>
        <authorList>
            <person name="Espinosa M.J.C."/>
            <person name="Blanco A.C."/>
            <person name="Schmidgall T."/>
            <person name="Atanasoff-Kardjalieff A.K."/>
            <person name="Kappelmeyer U."/>
            <person name="Tischler D."/>
            <person name="Pieper D.H."/>
            <person name="Heipieper H.J."/>
            <person name="Eberlein C."/>
        </authorList>
    </citation>
    <scope>NUCLEOTIDE SEQUENCE [LARGE SCALE GENOMIC DNA]</scope>
    <source>
        <strain evidence="1 2">TDA1</strain>
    </source>
</reference>
<proteinExistence type="predicted"/>
<dbReference type="GeneID" id="301034468"/>